<comment type="caution">
    <text evidence="1">The sequence shown here is derived from an EMBL/GenBank/DDBJ whole genome shotgun (WGS) entry which is preliminary data.</text>
</comment>
<evidence type="ECO:0000313" key="1">
    <source>
        <dbReference type="EMBL" id="GBP76726.1"/>
    </source>
</evidence>
<dbReference type="GO" id="GO:0016787">
    <property type="term" value="F:hydrolase activity"/>
    <property type="evidence" value="ECO:0007669"/>
    <property type="project" value="UniProtKB-KW"/>
</dbReference>
<proteinExistence type="predicted"/>
<dbReference type="InterPro" id="IPR036928">
    <property type="entry name" value="AS_sf"/>
</dbReference>
<sequence length="354" mass="39674">MARHAEDLLPLFKIMAGQNASILRLDEAVDVAKVKVYYMTESTISSALLPVDKDIKAMLQRAVEYLTEASGAQLRYCSGGARPNAHVYDIGFTFIPSEKENLKLNELNFNMSNFVARSPQRREAVSVLCAAATFSGVTAVLADLGKKDKSLFIEFIKYVFGGASHSLQGLGFALIDRTKLFMRSSRRAHYAAKANKLREKLQTTLGDNGVFLYPAFNELAHYHNQVFVKASGVMYTMMFNILGMPSTCVPLGLCRGLPVGIQRPRTEPKVAERDGHQDRGAYGLMDVVDHRRLRVTRDRTSWKPEMEACVHHRRPVAETFKCKFRSYSFNTIHQNGGFCFFIDSYSGCLLVAMN</sequence>
<dbReference type="Proteomes" id="UP000299102">
    <property type="component" value="Unassembled WGS sequence"/>
</dbReference>
<keyword evidence="2" id="KW-1185">Reference proteome</keyword>
<dbReference type="PANTHER" id="PTHR43372">
    <property type="entry name" value="FATTY-ACID AMIDE HYDROLASE"/>
    <property type="match status" value="1"/>
</dbReference>
<keyword evidence="1" id="KW-0378">Hydrolase</keyword>
<dbReference type="STRING" id="151549.A0A4C1YKK2"/>
<dbReference type="EMBL" id="BGZK01001301">
    <property type="protein sequence ID" value="GBP76726.1"/>
    <property type="molecule type" value="Genomic_DNA"/>
</dbReference>
<dbReference type="OrthoDB" id="6428749at2759"/>
<dbReference type="AlphaFoldDB" id="A0A4C1YKK2"/>
<evidence type="ECO:0000313" key="2">
    <source>
        <dbReference type="Proteomes" id="UP000299102"/>
    </source>
</evidence>
<protein>
    <submittedName>
        <fullName evidence="1">Fatty-acid amide hydrolase 2</fullName>
    </submittedName>
</protein>
<dbReference type="PANTHER" id="PTHR43372:SF3">
    <property type="entry name" value="AT07710P-RELATED"/>
    <property type="match status" value="1"/>
</dbReference>
<dbReference type="Gene3D" id="3.90.1300.10">
    <property type="entry name" value="Amidase signature (AS) domain"/>
    <property type="match status" value="1"/>
</dbReference>
<gene>
    <name evidence="1" type="primary">FAAH2</name>
    <name evidence="1" type="ORF">EVAR_11833_1</name>
</gene>
<dbReference type="InterPro" id="IPR052739">
    <property type="entry name" value="FAAH2"/>
</dbReference>
<reference evidence="1 2" key="1">
    <citation type="journal article" date="2019" name="Commun. Biol.">
        <title>The bagworm genome reveals a unique fibroin gene that provides high tensile strength.</title>
        <authorList>
            <person name="Kono N."/>
            <person name="Nakamura H."/>
            <person name="Ohtoshi R."/>
            <person name="Tomita M."/>
            <person name="Numata K."/>
            <person name="Arakawa K."/>
        </authorList>
    </citation>
    <scope>NUCLEOTIDE SEQUENCE [LARGE SCALE GENOMIC DNA]</scope>
</reference>
<accession>A0A4C1YKK2</accession>
<dbReference type="SUPFAM" id="SSF75304">
    <property type="entry name" value="Amidase signature (AS) enzymes"/>
    <property type="match status" value="1"/>
</dbReference>
<organism evidence="1 2">
    <name type="scientific">Eumeta variegata</name>
    <name type="common">Bagworm moth</name>
    <name type="synonym">Eumeta japonica</name>
    <dbReference type="NCBI Taxonomy" id="151549"/>
    <lineage>
        <taxon>Eukaryota</taxon>
        <taxon>Metazoa</taxon>
        <taxon>Ecdysozoa</taxon>
        <taxon>Arthropoda</taxon>
        <taxon>Hexapoda</taxon>
        <taxon>Insecta</taxon>
        <taxon>Pterygota</taxon>
        <taxon>Neoptera</taxon>
        <taxon>Endopterygota</taxon>
        <taxon>Lepidoptera</taxon>
        <taxon>Glossata</taxon>
        <taxon>Ditrysia</taxon>
        <taxon>Tineoidea</taxon>
        <taxon>Psychidae</taxon>
        <taxon>Oiketicinae</taxon>
        <taxon>Eumeta</taxon>
    </lineage>
</organism>
<name>A0A4C1YKK2_EUMVA</name>
<dbReference type="GO" id="GO:0012505">
    <property type="term" value="C:endomembrane system"/>
    <property type="evidence" value="ECO:0007669"/>
    <property type="project" value="TreeGrafter"/>
</dbReference>